<gene>
    <name evidence="5" type="ORF">ASPWEDRAFT_127398</name>
</gene>
<sequence length="519" mass="56397">MLSRNGDQQVKRTLLQLVLAAERPLTLLEANFALTLALQDQRMESHEEFMGETWSLPAFQDVVKEYCGLFISIHDSKLSFIHQTAREFLLTKREEGHVGWGGSFSLQHSHGTMLQVCLDYLFISDIGGYDYVLGDLIENSYPLLDYSGNYWPSHIVKHGTALSDNNLNRVRILCDPGSRHLQIWTFVYGDLIGDWRQYSRWTSLGFATFLGLKQFAQLLLEEGAEVNEGSDAPIQIASEQGHEDMVQMLLNNGADTHGRGSTDTTALGFASSAGHQRIVEMLLEHGADVNLRSKTSDSALQEALSWGHEQIVDILLTHGADVNIQSKDGTTALQEASASGHQEIVQKLLAHGADIDIKGELYGTALHAASSGGHQHIVEILLAQGADVHIEGKLYGSAVQAASFGGNQQIVRLLLAHGARPNIENGFFGSAIQAASFVGNPQIVQLLLGQGANPNSESEDFGPALQLASGNGHQQVVETLLSHGADVNLQRDGGYTALYEAAKNGHDRVAKILLDHGAD</sequence>
<evidence type="ECO:0000259" key="4">
    <source>
        <dbReference type="Pfam" id="PF22939"/>
    </source>
</evidence>
<dbReference type="PANTHER" id="PTHR24173">
    <property type="entry name" value="ANKYRIN REPEAT CONTAINING"/>
    <property type="match status" value="1"/>
</dbReference>
<evidence type="ECO:0000256" key="1">
    <source>
        <dbReference type="ARBA" id="ARBA00022737"/>
    </source>
</evidence>
<feature type="non-terminal residue" evidence="5">
    <location>
        <position position="519"/>
    </location>
</feature>
<feature type="repeat" description="ANK" evidence="3">
    <location>
        <begin position="328"/>
        <end position="360"/>
    </location>
</feature>
<evidence type="ECO:0000256" key="2">
    <source>
        <dbReference type="ARBA" id="ARBA00023043"/>
    </source>
</evidence>
<protein>
    <recommendedName>
        <fullName evidence="4">GPI inositol-deacylase winged helix domain-containing protein</fullName>
    </recommendedName>
</protein>
<dbReference type="VEuPathDB" id="FungiDB:ASPWEDRAFT_127398"/>
<dbReference type="RefSeq" id="XP_040692360.1">
    <property type="nucleotide sequence ID" value="XM_040829225.1"/>
</dbReference>
<keyword evidence="2 3" id="KW-0040">ANK repeat</keyword>
<feature type="repeat" description="ANK" evidence="3">
    <location>
        <begin position="460"/>
        <end position="492"/>
    </location>
</feature>
<dbReference type="Pfam" id="PF12796">
    <property type="entry name" value="Ank_2"/>
    <property type="match status" value="4"/>
</dbReference>
<dbReference type="SUPFAM" id="SSF48403">
    <property type="entry name" value="Ankyrin repeat"/>
    <property type="match status" value="1"/>
</dbReference>
<keyword evidence="6" id="KW-1185">Reference proteome</keyword>
<proteinExistence type="predicted"/>
<evidence type="ECO:0000256" key="3">
    <source>
        <dbReference type="PROSITE-ProRule" id="PRU00023"/>
    </source>
</evidence>
<dbReference type="PROSITE" id="PS50088">
    <property type="entry name" value="ANK_REPEAT"/>
    <property type="match status" value="7"/>
</dbReference>
<dbReference type="SMART" id="SM00248">
    <property type="entry name" value="ANK"/>
    <property type="match status" value="10"/>
</dbReference>
<feature type="domain" description="GPI inositol-deacylase winged helix" evidence="4">
    <location>
        <begin position="7"/>
        <end position="92"/>
    </location>
</feature>
<feature type="repeat" description="ANK" evidence="3">
    <location>
        <begin position="229"/>
        <end position="261"/>
    </location>
</feature>
<dbReference type="InterPro" id="IPR036770">
    <property type="entry name" value="Ankyrin_rpt-contain_sf"/>
</dbReference>
<feature type="repeat" description="ANK" evidence="3">
    <location>
        <begin position="493"/>
        <end position="519"/>
    </location>
</feature>
<dbReference type="Pfam" id="PF22939">
    <property type="entry name" value="WHD_GPIID"/>
    <property type="match status" value="1"/>
</dbReference>
<dbReference type="Gene3D" id="1.25.40.20">
    <property type="entry name" value="Ankyrin repeat-containing domain"/>
    <property type="match status" value="2"/>
</dbReference>
<dbReference type="AlphaFoldDB" id="A0A1L9RUX1"/>
<dbReference type="InterPro" id="IPR054471">
    <property type="entry name" value="GPIID_WHD"/>
</dbReference>
<dbReference type="Proteomes" id="UP000184383">
    <property type="component" value="Unassembled WGS sequence"/>
</dbReference>
<feature type="repeat" description="ANK" evidence="3">
    <location>
        <begin position="262"/>
        <end position="294"/>
    </location>
</feature>
<evidence type="ECO:0000313" key="5">
    <source>
        <dbReference type="EMBL" id="OJJ38684.1"/>
    </source>
</evidence>
<organism evidence="5 6">
    <name type="scientific">Aspergillus wentii DTO 134E9</name>
    <dbReference type="NCBI Taxonomy" id="1073089"/>
    <lineage>
        <taxon>Eukaryota</taxon>
        <taxon>Fungi</taxon>
        <taxon>Dikarya</taxon>
        <taxon>Ascomycota</taxon>
        <taxon>Pezizomycotina</taxon>
        <taxon>Eurotiomycetes</taxon>
        <taxon>Eurotiomycetidae</taxon>
        <taxon>Eurotiales</taxon>
        <taxon>Aspergillaceae</taxon>
        <taxon>Aspergillus</taxon>
        <taxon>Aspergillus subgen. Cremei</taxon>
    </lineage>
</organism>
<keyword evidence="1" id="KW-0677">Repeat</keyword>
<feature type="repeat" description="ANK" evidence="3">
    <location>
        <begin position="295"/>
        <end position="327"/>
    </location>
</feature>
<dbReference type="PRINTS" id="PR01415">
    <property type="entry name" value="ANKYRIN"/>
</dbReference>
<feature type="repeat" description="ANK" evidence="3">
    <location>
        <begin position="364"/>
        <end position="393"/>
    </location>
</feature>
<dbReference type="STRING" id="1073089.A0A1L9RUX1"/>
<dbReference type="PROSITE" id="PS50297">
    <property type="entry name" value="ANK_REP_REGION"/>
    <property type="match status" value="7"/>
</dbReference>
<reference evidence="6" key="1">
    <citation type="journal article" date="2017" name="Genome Biol.">
        <title>Comparative genomics reveals high biological diversity and specific adaptations in the industrially and medically important fungal genus Aspergillus.</title>
        <authorList>
            <person name="de Vries R.P."/>
            <person name="Riley R."/>
            <person name="Wiebenga A."/>
            <person name="Aguilar-Osorio G."/>
            <person name="Amillis S."/>
            <person name="Uchima C.A."/>
            <person name="Anderluh G."/>
            <person name="Asadollahi M."/>
            <person name="Askin M."/>
            <person name="Barry K."/>
            <person name="Battaglia E."/>
            <person name="Bayram O."/>
            <person name="Benocci T."/>
            <person name="Braus-Stromeyer S.A."/>
            <person name="Caldana C."/>
            <person name="Canovas D."/>
            <person name="Cerqueira G.C."/>
            <person name="Chen F."/>
            <person name="Chen W."/>
            <person name="Choi C."/>
            <person name="Clum A."/>
            <person name="Dos Santos R.A."/>
            <person name="Damasio A.R."/>
            <person name="Diallinas G."/>
            <person name="Emri T."/>
            <person name="Fekete E."/>
            <person name="Flipphi M."/>
            <person name="Freyberg S."/>
            <person name="Gallo A."/>
            <person name="Gournas C."/>
            <person name="Habgood R."/>
            <person name="Hainaut M."/>
            <person name="Harispe M.L."/>
            <person name="Henrissat B."/>
            <person name="Hilden K.S."/>
            <person name="Hope R."/>
            <person name="Hossain A."/>
            <person name="Karabika E."/>
            <person name="Karaffa L."/>
            <person name="Karanyi Z."/>
            <person name="Krasevec N."/>
            <person name="Kuo A."/>
            <person name="Kusch H."/>
            <person name="LaButti K."/>
            <person name="Lagendijk E.L."/>
            <person name="Lapidus A."/>
            <person name="Levasseur A."/>
            <person name="Lindquist E."/>
            <person name="Lipzen A."/>
            <person name="Logrieco A.F."/>
            <person name="MacCabe A."/>
            <person name="Maekelae M.R."/>
            <person name="Malavazi I."/>
            <person name="Melin P."/>
            <person name="Meyer V."/>
            <person name="Mielnichuk N."/>
            <person name="Miskei M."/>
            <person name="Molnar A.P."/>
            <person name="Mule G."/>
            <person name="Ngan C.Y."/>
            <person name="Orejas M."/>
            <person name="Orosz E."/>
            <person name="Ouedraogo J.P."/>
            <person name="Overkamp K.M."/>
            <person name="Park H.-S."/>
            <person name="Perrone G."/>
            <person name="Piumi F."/>
            <person name="Punt P.J."/>
            <person name="Ram A.F."/>
            <person name="Ramon A."/>
            <person name="Rauscher S."/>
            <person name="Record E."/>
            <person name="Riano-Pachon D.M."/>
            <person name="Robert V."/>
            <person name="Roehrig J."/>
            <person name="Ruller R."/>
            <person name="Salamov A."/>
            <person name="Salih N.S."/>
            <person name="Samson R.A."/>
            <person name="Sandor E."/>
            <person name="Sanguinetti M."/>
            <person name="Schuetze T."/>
            <person name="Sepcic K."/>
            <person name="Shelest E."/>
            <person name="Sherlock G."/>
            <person name="Sophianopoulou V."/>
            <person name="Squina F.M."/>
            <person name="Sun H."/>
            <person name="Susca A."/>
            <person name="Todd R.B."/>
            <person name="Tsang A."/>
            <person name="Unkles S.E."/>
            <person name="van de Wiele N."/>
            <person name="van Rossen-Uffink D."/>
            <person name="Oliveira J.V."/>
            <person name="Vesth T.C."/>
            <person name="Visser J."/>
            <person name="Yu J.-H."/>
            <person name="Zhou M."/>
            <person name="Andersen M.R."/>
            <person name="Archer D.B."/>
            <person name="Baker S.E."/>
            <person name="Benoit I."/>
            <person name="Brakhage A.A."/>
            <person name="Braus G.H."/>
            <person name="Fischer R."/>
            <person name="Frisvad J.C."/>
            <person name="Goldman G.H."/>
            <person name="Houbraken J."/>
            <person name="Oakley B."/>
            <person name="Pocsi I."/>
            <person name="Scazzocchio C."/>
            <person name="Seiboth B."/>
            <person name="vanKuyk P.A."/>
            <person name="Wortman J."/>
            <person name="Dyer P.S."/>
            <person name="Grigoriev I.V."/>
        </authorList>
    </citation>
    <scope>NUCLEOTIDE SEQUENCE [LARGE SCALE GENOMIC DNA]</scope>
    <source>
        <strain evidence="6">DTO 134E9</strain>
    </source>
</reference>
<dbReference type="EMBL" id="KV878210">
    <property type="protein sequence ID" value="OJJ38684.1"/>
    <property type="molecule type" value="Genomic_DNA"/>
</dbReference>
<dbReference type="OrthoDB" id="4772757at2759"/>
<accession>A0A1L9RUX1</accession>
<name>A0A1L9RUX1_ASPWE</name>
<dbReference type="PANTHER" id="PTHR24173:SF74">
    <property type="entry name" value="ANKYRIN REPEAT DOMAIN-CONTAINING PROTEIN 16"/>
    <property type="match status" value="1"/>
</dbReference>
<dbReference type="InterPro" id="IPR002110">
    <property type="entry name" value="Ankyrin_rpt"/>
</dbReference>
<evidence type="ECO:0000313" key="6">
    <source>
        <dbReference type="Proteomes" id="UP000184383"/>
    </source>
</evidence>
<dbReference type="GeneID" id="63745073"/>